<feature type="region of interest" description="Disordered" evidence="2">
    <location>
        <begin position="112"/>
        <end position="138"/>
    </location>
</feature>
<keyword evidence="5" id="KW-1185">Reference proteome</keyword>
<feature type="domain" description="Prokaryotic-type class I peptide chain release factors" evidence="3">
    <location>
        <begin position="21"/>
        <end position="37"/>
    </location>
</feature>
<evidence type="ECO:0000259" key="3">
    <source>
        <dbReference type="PROSITE" id="PS00745"/>
    </source>
</evidence>
<reference evidence="5" key="1">
    <citation type="submission" date="2023-07" db="EMBL/GenBank/DDBJ databases">
        <title>Shewanella mangrovi sp. nov., an acetaldehyde- degrading bacterium isolated from mangrove sediment.</title>
        <authorList>
            <person name="Liu Y."/>
        </authorList>
    </citation>
    <scope>NUCLEOTIDE SEQUENCE [LARGE SCALE GENOMIC DNA]</scope>
    <source>
        <strain evidence="5">C32</strain>
    </source>
</reference>
<dbReference type="RefSeq" id="WP_238895394.1">
    <property type="nucleotide sequence ID" value="NZ_JAKOGG010000003.1"/>
</dbReference>
<evidence type="ECO:0000256" key="2">
    <source>
        <dbReference type="SAM" id="MobiDB-lite"/>
    </source>
</evidence>
<dbReference type="Pfam" id="PF00472">
    <property type="entry name" value="RF-1"/>
    <property type="match status" value="1"/>
</dbReference>
<dbReference type="Gene3D" id="3.30.160.20">
    <property type="match status" value="1"/>
</dbReference>
<protein>
    <submittedName>
        <fullName evidence="4">Aminoacyl-tRNA hydrolase</fullName>
        <ecNumber evidence="4">3.1.1.29</ecNumber>
    </submittedName>
</protein>
<dbReference type="SUPFAM" id="SSF75620">
    <property type="entry name" value="Release factor"/>
    <property type="match status" value="1"/>
</dbReference>
<dbReference type="EC" id="3.1.1.29" evidence="4"/>
<evidence type="ECO:0000256" key="1">
    <source>
        <dbReference type="ARBA" id="ARBA00010835"/>
    </source>
</evidence>
<organism evidence="4 5">
    <name type="scientific">Shewanella electrica</name>
    <dbReference type="NCBI Taxonomy" id="515560"/>
    <lineage>
        <taxon>Bacteria</taxon>
        <taxon>Pseudomonadati</taxon>
        <taxon>Pseudomonadota</taxon>
        <taxon>Gammaproteobacteria</taxon>
        <taxon>Alteromonadales</taxon>
        <taxon>Shewanellaceae</taxon>
        <taxon>Shewanella</taxon>
    </lineage>
</organism>
<gene>
    <name evidence="4" type="primary">arfB</name>
    <name evidence="4" type="ORF">L9G74_06005</name>
</gene>
<dbReference type="EMBL" id="JAKOGG010000003">
    <property type="protein sequence ID" value="MCS4555987.1"/>
    <property type="molecule type" value="Genomic_DNA"/>
</dbReference>
<proteinExistence type="inferred from homology"/>
<sequence length="138" mass="15785">MIIISNRVQVSENDIEWQFIRASGAGGQHINKVSTAVQLIFDIRSSSLPEIYQQKLLQLRDHRITPSGKVIIKCQQTRSQDANRQQALEQFTQLLQSVTYVAKKRIATKATYGSKQRRLDTKKKRGNTKALRQQKFSG</sequence>
<comment type="caution">
    <text evidence="4">The sequence shown here is derived from an EMBL/GenBank/DDBJ whole genome shotgun (WGS) entry which is preliminary data.</text>
</comment>
<dbReference type="Proteomes" id="UP001201549">
    <property type="component" value="Unassembled WGS sequence"/>
</dbReference>
<accession>A0ABT2FI21</accession>
<dbReference type="GO" id="GO:0004045">
    <property type="term" value="F:peptidyl-tRNA hydrolase activity"/>
    <property type="evidence" value="ECO:0007669"/>
    <property type="project" value="UniProtKB-EC"/>
</dbReference>
<comment type="similarity">
    <text evidence="1">Belongs to the prokaryotic/mitochondrial release factor family.</text>
</comment>
<keyword evidence="4" id="KW-0378">Hydrolase</keyword>
<evidence type="ECO:0000313" key="5">
    <source>
        <dbReference type="Proteomes" id="UP001201549"/>
    </source>
</evidence>
<dbReference type="InterPro" id="IPR000352">
    <property type="entry name" value="Pep_chain_release_fac_I"/>
</dbReference>
<dbReference type="PROSITE" id="PS00745">
    <property type="entry name" value="RF_PROK_I"/>
    <property type="match status" value="1"/>
</dbReference>
<evidence type="ECO:0000313" key="4">
    <source>
        <dbReference type="EMBL" id="MCS4555987.1"/>
    </source>
</evidence>
<dbReference type="InterPro" id="IPR045853">
    <property type="entry name" value="Pep_chain_release_fac_I_sf"/>
</dbReference>
<name>A0ABT2FI21_9GAMM</name>
<dbReference type="PANTHER" id="PTHR47814:SF1">
    <property type="entry name" value="PEPTIDYL-TRNA HYDROLASE ARFB"/>
    <property type="match status" value="1"/>
</dbReference>
<dbReference type="PANTHER" id="PTHR47814">
    <property type="entry name" value="PEPTIDYL-TRNA HYDROLASE ARFB"/>
    <property type="match status" value="1"/>
</dbReference>
<dbReference type="NCBIfam" id="NF006718">
    <property type="entry name" value="PRK09256.1"/>
    <property type="match status" value="1"/>
</dbReference>